<organism evidence="2 3">
    <name type="scientific">Blepharisma stoltei</name>
    <dbReference type="NCBI Taxonomy" id="1481888"/>
    <lineage>
        <taxon>Eukaryota</taxon>
        <taxon>Sar</taxon>
        <taxon>Alveolata</taxon>
        <taxon>Ciliophora</taxon>
        <taxon>Postciliodesmatophora</taxon>
        <taxon>Heterotrichea</taxon>
        <taxon>Heterotrichida</taxon>
        <taxon>Blepharismidae</taxon>
        <taxon>Blepharisma</taxon>
    </lineage>
</organism>
<evidence type="ECO:0000313" key="2">
    <source>
        <dbReference type="EMBL" id="CAG9311732.1"/>
    </source>
</evidence>
<dbReference type="EMBL" id="CAJZBQ010000005">
    <property type="protein sequence ID" value="CAG9311732.1"/>
    <property type="molecule type" value="Genomic_DNA"/>
</dbReference>
<feature type="transmembrane region" description="Helical" evidence="1">
    <location>
        <begin position="132"/>
        <end position="149"/>
    </location>
</feature>
<evidence type="ECO:0000256" key="1">
    <source>
        <dbReference type="SAM" id="Phobius"/>
    </source>
</evidence>
<name>A0AAU9IC14_9CILI</name>
<protein>
    <submittedName>
        <fullName evidence="2">Uncharacterized protein</fullName>
    </submittedName>
</protein>
<keyword evidence="1" id="KW-0812">Transmembrane</keyword>
<evidence type="ECO:0000313" key="3">
    <source>
        <dbReference type="Proteomes" id="UP001162131"/>
    </source>
</evidence>
<feature type="transmembrane region" description="Helical" evidence="1">
    <location>
        <begin position="161"/>
        <end position="182"/>
    </location>
</feature>
<feature type="transmembrane region" description="Helical" evidence="1">
    <location>
        <begin position="30"/>
        <end position="49"/>
    </location>
</feature>
<sequence length="359" mass="42796">MIILWLFHFVLLIFDGFVFQKIINLHIRSKGYYISLQSFAANSILFLLGKYSDDNADFLFEFVKKISAHWYELVSFYVNSALVWNEIWFYVSGTLCFIVSEKHLNFQYSWIAAMIGISNAVSFFFIDSSWYILLYAVTLGVFIINKWRYEYDFKEICFYDYLIVFHTLLLLIGSYFALKFALKEYVYIEIGTEIMNVLNIIAQIYWINFIGFYLWKILRALMEYEMYLVIILIFWLHVICGVITFGEVLYRKALSFKERNNKSELKKNKDIFKIIWLYFLMLIVLATIPISKTITILVIGSTNFILDDLFYFLWVWQIGFILEFPDTYIDQFPGCFFKNIYGIMVYGFLGKKVLGMFFD</sequence>
<keyword evidence="1" id="KW-0472">Membrane</keyword>
<feature type="transmembrane region" description="Helical" evidence="1">
    <location>
        <begin position="227"/>
        <end position="250"/>
    </location>
</feature>
<feature type="transmembrane region" description="Helical" evidence="1">
    <location>
        <begin position="296"/>
        <end position="316"/>
    </location>
</feature>
<feature type="transmembrane region" description="Helical" evidence="1">
    <location>
        <begin position="106"/>
        <end position="125"/>
    </location>
</feature>
<feature type="transmembrane region" description="Helical" evidence="1">
    <location>
        <begin position="70"/>
        <end position="91"/>
    </location>
</feature>
<reference evidence="2" key="1">
    <citation type="submission" date="2021-09" db="EMBL/GenBank/DDBJ databases">
        <authorList>
            <consortium name="AG Swart"/>
            <person name="Singh M."/>
            <person name="Singh A."/>
            <person name="Seah K."/>
            <person name="Emmerich C."/>
        </authorList>
    </citation>
    <scope>NUCLEOTIDE SEQUENCE</scope>
    <source>
        <strain evidence="2">ATCC30299</strain>
    </source>
</reference>
<keyword evidence="1" id="KW-1133">Transmembrane helix</keyword>
<keyword evidence="3" id="KW-1185">Reference proteome</keyword>
<feature type="transmembrane region" description="Helical" evidence="1">
    <location>
        <begin position="271"/>
        <end position="290"/>
    </location>
</feature>
<accession>A0AAU9IC14</accession>
<feature type="transmembrane region" description="Helical" evidence="1">
    <location>
        <begin position="194"/>
        <end position="215"/>
    </location>
</feature>
<proteinExistence type="predicted"/>
<dbReference type="AlphaFoldDB" id="A0AAU9IC14"/>
<dbReference type="Proteomes" id="UP001162131">
    <property type="component" value="Unassembled WGS sequence"/>
</dbReference>
<comment type="caution">
    <text evidence="2">The sequence shown here is derived from an EMBL/GenBank/DDBJ whole genome shotgun (WGS) entry which is preliminary data.</text>
</comment>
<gene>
    <name evidence="2" type="ORF">BSTOLATCC_MIC4994</name>
</gene>